<keyword evidence="3" id="KW-1185">Reference proteome</keyword>
<evidence type="ECO:0000313" key="2">
    <source>
        <dbReference type="EMBL" id="KAJ2691036.1"/>
    </source>
</evidence>
<feature type="region of interest" description="Disordered" evidence="1">
    <location>
        <begin position="31"/>
        <end position="76"/>
    </location>
</feature>
<dbReference type="OrthoDB" id="5551771at2759"/>
<protein>
    <submittedName>
        <fullName evidence="2">Uncharacterized protein</fullName>
    </submittedName>
</protein>
<organism evidence="2 3">
    <name type="scientific">Coemansia spiralis</name>
    <dbReference type="NCBI Taxonomy" id="417178"/>
    <lineage>
        <taxon>Eukaryota</taxon>
        <taxon>Fungi</taxon>
        <taxon>Fungi incertae sedis</taxon>
        <taxon>Zoopagomycota</taxon>
        <taxon>Kickxellomycotina</taxon>
        <taxon>Kickxellomycetes</taxon>
        <taxon>Kickxellales</taxon>
        <taxon>Kickxellaceae</taxon>
        <taxon>Coemansia</taxon>
    </lineage>
</organism>
<gene>
    <name evidence="2" type="ORF">IWW39_000244</name>
</gene>
<accession>A0A9W8L5J6</accession>
<proteinExistence type="predicted"/>
<comment type="caution">
    <text evidence="2">The sequence shown here is derived from an EMBL/GenBank/DDBJ whole genome shotgun (WGS) entry which is preliminary data.</text>
</comment>
<dbReference type="Proteomes" id="UP001151516">
    <property type="component" value="Unassembled WGS sequence"/>
</dbReference>
<sequence length="220" mass="23487">MFPSLGLLSQIDCPHKDKCGRGSLCLYRHRPMPAPTVAPEGTAPATPKNKPEPSSQPVAAVSDVQKVTPKDLASASQPAVVVTREPVNSAAATLVESNPVLSEMKERDSVASPVASSPAGDTDAWRALTLNYDTAGPAYNSECETTRVAPQLKAIVGDKIGYAKRQRALTLIYEHTATKTTEGPSWMPAKLSVECEDRIYRESGPGSYHGKLSACLKNLK</sequence>
<evidence type="ECO:0000313" key="3">
    <source>
        <dbReference type="Proteomes" id="UP001151516"/>
    </source>
</evidence>
<reference evidence="2" key="1">
    <citation type="submission" date="2022-07" db="EMBL/GenBank/DDBJ databases">
        <title>Phylogenomic reconstructions and comparative analyses of Kickxellomycotina fungi.</title>
        <authorList>
            <person name="Reynolds N.K."/>
            <person name="Stajich J.E."/>
            <person name="Barry K."/>
            <person name="Grigoriev I.V."/>
            <person name="Crous P."/>
            <person name="Smith M.E."/>
        </authorList>
    </citation>
    <scope>NUCLEOTIDE SEQUENCE</scope>
    <source>
        <strain evidence="2">CBS 109367</strain>
    </source>
</reference>
<dbReference type="EMBL" id="JANBTX010000004">
    <property type="protein sequence ID" value="KAJ2691036.1"/>
    <property type="molecule type" value="Genomic_DNA"/>
</dbReference>
<evidence type="ECO:0000256" key="1">
    <source>
        <dbReference type="SAM" id="MobiDB-lite"/>
    </source>
</evidence>
<dbReference type="AlphaFoldDB" id="A0A9W8L5J6"/>
<name>A0A9W8L5J6_9FUNG</name>